<dbReference type="Gene3D" id="1.20.1440.100">
    <property type="entry name" value="SG protein - dephosphorylation function"/>
    <property type="match status" value="1"/>
</dbReference>
<dbReference type="InterPro" id="IPR036412">
    <property type="entry name" value="HAD-like_sf"/>
</dbReference>
<dbReference type="GO" id="GO:0016787">
    <property type="term" value="F:hydrolase activity"/>
    <property type="evidence" value="ECO:0007669"/>
    <property type="project" value="UniProtKB-KW"/>
</dbReference>
<dbReference type="RefSeq" id="WP_187534349.1">
    <property type="nucleotide sequence ID" value="NZ_CBCSHU010000001.1"/>
</dbReference>
<accession>A0A7G9RZZ4</accession>
<sequence length="183" mass="21848">MNVYDFDKTIYDGDSSVDFYKYCLKNQLGLMKHWPKQTKAMFDYKRGKITKTEMKTIFYEYMADIDNLNKVITDFWNENRKKLKPWYLEQRRDDDVIVSASPEFFLKPICDELNIHLIGSVVDPRNGKNLRPNCYGAEKVKRFEEKFDLKDMEEFYSDSYSDDPLAQYATKSFLVKGNELLDW</sequence>
<dbReference type="InterPro" id="IPR023214">
    <property type="entry name" value="HAD_sf"/>
</dbReference>
<name>A0A7G9RZZ4_9FIRM</name>
<protein>
    <submittedName>
        <fullName evidence="1">Haloacid dehalogenase-like hydrolase</fullName>
    </submittedName>
</protein>
<reference evidence="1 2" key="1">
    <citation type="submission" date="2020-08" db="EMBL/GenBank/DDBJ databases">
        <title>Genome sequence of Erysipelothrix inopinata DSM 15511T.</title>
        <authorList>
            <person name="Hyun D.-W."/>
            <person name="Bae J.-W."/>
        </authorList>
    </citation>
    <scope>NUCLEOTIDE SEQUENCE [LARGE SCALE GENOMIC DNA]</scope>
    <source>
        <strain evidence="1 2">DSM 15511</strain>
    </source>
</reference>
<dbReference type="AlphaFoldDB" id="A0A7G9RZZ4"/>
<dbReference type="EMBL" id="CP060715">
    <property type="protein sequence ID" value="QNN61169.1"/>
    <property type="molecule type" value="Genomic_DNA"/>
</dbReference>
<dbReference type="KEGG" id="eio:H9L01_02040"/>
<evidence type="ECO:0000313" key="2">
    <source>
        <dbReference type="Proteomes" id="UP000515928"/>
    </source>
</evidence>
<dbReference type="Proteomes" id="UP000515928">
    <property type="component" value="Chromosome"/>
</dbReference>
<keyword evidence="1" id="KW-0378">Hydrolase</keyword>
<proteinExistence type="predicted"/>
<organism evidence="1 2">
    <name type="scientific">Erysipelothrix inopinata</name>
    <dbReference type="NCBI Taxonomy" id="225084"/>
    <lineage>
        <taxon>Bacteria</taxon>
        <taxon>Bacillati</taxon>
        <taxon>Bacillota</taxon>
        <taxon>Erysipelotrichia</taxon>
        <taxon>Erysipelotrichales</taxon>
        <taxon>Erysipelotrichaceae</taxon>
        <taxon>Erysipelothrix</taxon>
    </lineage>
</organism>
<keyword evidence="2" id="KW-1185">Reference proteome</keyword>
<dbReference type="Gene3D" id="3.40.50.1000">
    <property type="entry name" value="HAD superfamily/HAD-like"/>
    <property type="match status" value="1"/>
</dbReference>
<gene>
    <name evidence="1" type="ORF">H9L01_02040</name>
</gene>
<dbReference type="Pfam" id="PF12710">
    <property type="entry name" value="HAD"/>
    <property type="match status" value="1"/>
</dbReference>
<evidence type="ECO:0000313" key="1">
    <source>
        <dbReference type="EMBL" id="QNN61169.1"/>
    </source>
</evidence>
<dbReference type="SUPFAM" id="SSF56784">
    <property type="entry name" value="HAD-like"/>
    <property type="match status" value="1"/>
</dbReference>